<keyword evidence="4" id="KW-0808">Transferase</keyword>
<evidence type="ECO:0000256" key="5">
    <source>
        <dbReference type="ARBA" id="ARBA00022777"/>
    </source>
</evidence>
<keyword evidence="3" id="KW-0597">Phosphoprotein</keyword>
<dbReference type="InterPro" id="IPR000014">
    <property type="entry name" value="PAS"/>
</dbReference>
<dbReference type="CDD" id="cd00075">
    <property type="entry name" value="HATPase"/>
    <property type="match status" value="1"/>
</dbReference>
<dbReference type="EC" id="2.7.13.3" evidence="2"/>
<dbReference type="PROSITE" id="PS50112">
    <property type="entry name" value="PAS"/>
    <property type="match status" value="1"/>
</dbReference>
<dbReference type="PROSITE" id="PS50113">
    <property type="entry name" value="PAC"/>
    <property type="match status" value="1"/>
</dbReference>
<evidence type="ECO:0000256" key="2">
    <source>
        <dbReference type="ARBA" id="ARBA00012438"/>
    </source>
</evidence>
<dbReference type="InterPro" id="IPR003661">
    <property type="entry name" value="HisK_dim/P_dom"/>
</dbReference>
<evidence type="ECO:0000313" key="10">
    <source>
        <dbReference type="EMBL" id="VAX14831.1"/>
    </source>
</evidence>
<evidence type="ECO:0000256" key="4">
    <source>
        <dbReference type="ARBA" id="ARBA00022679"/>
    </source>
</evidence>
<dbReference type="SMART" id="SM00388">
    <property type="entry name" value="HisKA"/>
    <property type="match status" value="1"/>
</dbReference>
<organism evidence="10">
    <name type="scientific">hydrothermal vent metagenome</name>
    <dbReference type="NCBI Taxonomy" id="652676"/>
    <lineage>
        <taxon>unclassified sequences</taxon>
        <taxon>metagenomes</taxon>
        <taxon>ecological metagenomes</taxon>
    </lineage>
</organism>
<name>A0A3B1BJX8_9ZZZZ</name>
<dbReference type="SUPFAM" id="SSF55785">
    <property type="entry name" value="PYP-like sensor domain (PAS domain)"/>
    <property type="match status" value="1"/>
</dbReference>
<dbReference type="AlphaFoldDB" id="A0A3B1BJX8"/>
<dbReference type="PROSITE" id="PS50109">
    <property type="entry name" value="HIS_KIN"/>
    <property type="match status" value="1"/>
</dbReference>
<evidence type="ECO:0000259" key="9">
    <source>
        <dbReference type="PROSITE" id="PS50113"/>
    </source>
</evidence>
<dbReference type="PANTHER" id="PTHR43711">
    <property type="entry name" value="TWO-COMPONENT HISTIDINE KINASE"/>
    <property type="match status" value="1"/>
</dbReference>
<dbReference type="PANTHER" id="PTHR43711:SF31">
    <property type="entry name" value="HISTIDINE KINASE"/>
    <property type="match status" value="1"/>
</dbReference>
<protein>
    <recommendedName>
        <fullName evidence="2">histidine kinase</fullName>
        <ecNumber evidence="2">2.7.13.3</ecNumber>
    </recommendedName>
</protein>
<dbReference type="NCBIfam" id="TIGR00229">
    <property type="entry name" value="sensory_box"/>
    <property type="match status" value="1"/>
</dbReference>
<dbReference type="InterPro" id="IPR035965">
    <property type="entry name" value="PAS-like_dom_sf"/>
</dbReference>
<dbReference type="Gene3D" id="1.10.287.130">
    <property type="match status" value="1"/>
</dbReference>
<dbReference type="Pfam" id="PF13426">
    <property type="entry name" value="PAS_9"/>
    <property type="match status" value="1"/>
</dbReference>
<dbReference type="InterPro" id="IPR005467">
    <property type="entry name" value="His_kinase_dom"/>
</dbReference>
<dbReference type="SUPFAM" id="SSF55874">
    <property type="entry name" value="ATPase domain of HSP90 chaperone/DNA topoisomerase II/histidine kinase"/>
    <property type="match status" value="1"/>
</dbReference>
<dbReference type="Pfam" id="PF00512">
    <property type="entry name" value="HisKA"/>
    <property type="match status" value="1"/>
</dbReference>
<dbReference type="InterPro" id="IPR003594">
    <property type="entry name" value="HATPase_dom"/>
</dbReference>
<dbReference type="GO" id="GO:0000155">
    <property type="term" value="F:phosphorelay sensor kinase activity"/>
    <property type="evidence" value="ECO:0007669"/>
    <property type="project" value="InterPro"/>
</dbReference>
<dbReference type="InterPro" id="IPR000700">
    <property type="entry name" value="PAS-assoc_C"/>
</dbReference>
<dbReference type="CDD" id="cd00082">
    <property type="entry name" value="HisKA"/>
    <property type="match status" value="1"/>
</dbReference>
<feature type="non-terminal residue" evidence="10">
    <location>
        <position position="1"/>
    </location>
</feature>
<dbReference type="EMBL" id="UOGA01000016">
    <property type="protein sequence ID" value="VAX14831.1"/>
    <property type="molecule type" value="Genomic_DNA"/>
</dbReference>
<dbReference type="InterPro" id="IPR036890">
    <property type="entry name" value="HATPase_C_sf"/>
</dbReference>
<gene>
    <name evidence="10" type="ORF">MNBD_NITROSPINAE04-1277</name>
</gene>
<comment type="catalytic activity">
    <reaction evidence="1">
        <text>ATP + protein L-histidine = ADP + protein N-phospho-L-histidine.</text>
        <dbReference type="EC" id="2.7.13.3"/>
    </reaction>
</comment>
<dbReference type="SMART" id="SM00387">
    <property type="entry name" value="HATPase_c"/>
    <property type="match status" value="1"/>
</dbReference>
<feature type="domain" description="Histidine kinase" evidence="7">
    <location>
        <begin position="135"/>
        <end position="353"/>
    </location>
</feature>
<dbReference type="FunFam" id="3.30.565.10:FF:000006">
    <property type="entry name" value="Sensor histidine kinase WalK"/>
    <property type="match status" value="1"/>
</dbReference>
<dbReference type="InterPro" id="IPR036097">
    <property type="entry name" value="HisK_dim/P_sf"/>
</dbReference>
<sequence>VIVIGRDSRIRFINREVTNIFGYSEDELIGLDIKILMPERFRADHEVGMKRYIKTRKASILGKRVEMEGLRKDGTVFPVEIRIEETIVESEPGGDSFFTGAIRDISKRKKVLMALRNQTRQLKELDDFKDKMFSFISHDLRSPLTSNIGLVNLLLDNGKEPLTERQQNILKTLRKSILHQLKLVEDLIDISRIQRGAMEIKRGPAKAGDIIKESVLMLKQMAKDKGIKIVVNRSEDIWINVDMEKMIHVVNNLLSNAIKFTETGGKVTLDTISDGENVEIVVQDNGVGMDAERLEKIFDLSEKVSTFGTAGERGTGLGLSICEEITSLNNGKIVIESEPGKGSTARLKFTRCKEPV</sequence>
<dbReference type="InterPro" id="IPR004358">
    <property type="entry name" value="Sig_transdc_His_kin-like_C"/>
</dbReference>
<proteinExistence type="predicted"/>
<dbReference type="Gene3D" id="3.30.565.10">
    <property type="entry name" value="Histidine kinase-like ATPase, C-terminal domain"/>
    <property type="match status" value="1"/>
</dbReference>
<evidence type="ECO:0000256" key="1">
    <source>
        <dbReference type="ARBA" id="ARBA00000085"/>
    </source>
</evidence>
<dbReference type="CDD" id="cd00130">
    <property type="entry name" value="PAS"/>
    <property type="match status" value="1"/>
</dbReference>
<evidence type="ECO:0000259" key="7">
    <source>
        <dbReference type="PROSITE" id="PS50109"/>
    </source>
</evidence>
<dbReference type="SUPFAM" id="SSF47384">
    <property type="entry name" value="Homodimeric domain of signal transducing histidine kinase"/>
    <property type="match status" value="1"/>
</dbReference>
<feature type="domain" description="PAS" evidence="8">
    <location>
        <begin position="1"/>
        <end position="56"/>
    </location>
</feature>
<keyword evidence="5" id="KW-0418">Kinase</keyword>
<reference evidence="10" key="1">
    <citation type="submission" date="2018-06" db="EMBL/GenBank/DDBJ databases">
        <authorList>
            <person name="Zhirakovskaya E."/>
        </authorList>
    </citation>
    <scope>NUCLEOTIDE SEQUENCE</scope>
</reference>
<evidence type="ECO:0000256" key="6">
    <source>
        <dbReference type="ARBA" id="ARBA00023012"/>
    </source>
</evidence>
<accession>A0A3B1BJX8</accession>
<dbReference type="Gene3D" id="3.30.450.20">
    <property type="entry name" value="PAS domain"/>
    <property type="match status" value="1"/>
</dbReference>
<evidence type="ECO:0000259" key="8">
    <source>
        <dbReference type="PROSITE" id="PS50112"/>
    </source>
</evidence>
<dbReference type="PRINTS" id="PR00344">
    <property type="entry name" value="BCTRLSENSOR"/>
</dbReference>
<feature type="domain" description="PAC" evidence="9">
    <location>
        <begin position="63"/>
        <end position="117"/>
    </location>
</feature>
<dbReference type="Pfam" id="PF02518">
    <property type="entry name" value="HATPase_c"/>
    <property type="match status" value="1"/>
</dbReference>
<evidence type="ECO:0000256" key="3">
    <source>
        <dbReference type="ARBA" id="ARBA00022553"/>
    </source>
</evidence>
<keyword evidence="6" id="KW-0902">Two-component regulatory system</keyword>
<dbReference type="InterPro" id="IPR050736">
    <property type="entry name" value="Sensor_HK_Regulatory"/>
</dbReference>